<dbReference type="HOGENOM" id="CLU_1496490_0_0_1"/>
<name>E4ZZX7_LEPMJ</name>
<protein>
    <submittedName>
        <fullName evidence="1">Predicted protein</fullName>
    </submittedName>
</protein>
<dbReference type="VEuPathDB" id="FungiDB:LEMA_P099680.1"/>
<gene>
    <name evidence="1" type="ORF">LEMA_P099680.1</name>
</gene>
<reference evidence="2" key="1">
    <citation type="journal article" date="2011" name="Nat. Commun.">
        <title>Effector diversification within compartments of the Leptosphaeria maculans genome affected by Repeat-Induced Point mutations.</title>
        <authorList>
            <person name="Rouxel T."/>
            <person name="Grandaubert J."/>
            <person name="Hane J.K."/>
            <person name="Hoede C."/>
            <person name="van de Wouw A.P."/>
            <person name="Couloux A."/>
            <person name="Dominguez V."/>
            <person name="Anthouard V."/>
            <person name="Bally P."/>
            <person name="Bourras S."/>
            <person name="Cozijnsen A.J."/>
            <person name="Ciuffetti L.M."/>
            <person name="Degrave A."/>
            <person name="Dilmaghani A."/>
            <person name="Duret L."/>
            <person name="Fudal I."/>
            <person name="Goodwin S.B."/>
            <person name="Gout L."/>
            <person name="Glaser N."/>
            <person name="Linglin J."/>
            <person name="Kema G.H.J."/>
            <person name="Lapalu N."/>
            <person name="Lawrence C.B."/>
            <person name="May K."/>
            <person name="Meyer M."/>
            <person name="Ollivier B."/>
            <person name="Poulain J."/>
            <person name="Schoch C.L."/>
            <person name="Simon A."/>
            <person name="Spatafora J.W."/>
            <person name="Stachowiak A."/>
            <person name="Turgeon B.G."/>
            <person name="Tyler B.M."/>
            <person name="Vincent D."/>
            <person name="Weissenbach J."/>
            <person name="Amselem J."/>
            <person name="Quesneville H."/>
            <person name="Oliver R.P."/>
            <person name="Wincker P."/>
            <person name="Balesdent M.-H."/>
            <person name="Howlett B.J."/>
        </authorList>
    </citation>
    <scope>NUCLEOTIDE SEQUENCE [LARGE SCALE GENOMIC DNA]</scope>
    <source>
        <strain evidence="2">JN3 / isolate v23.1.3 / race Av1-4-5-6-7-8</strain>
    </source>
</reference>
<accession>E4ZZX7</accession>
<evidence type="ECO:0000313" key="2">
    <source>
        <dbReference type="Proteomes" id="UP000002668"/>
    </source>
</evidence>
<dbReference type="AlphaFoldDB" id="E4ZZX7"/>
<keyword evidence="2" id="KW-1185">Reference proteome</keyword>
<dbReference type="Proteomes" id="UP000002668">
    <property type="component" value="Genome"/>
</dbReference>
<dbReference type="EMBL" id="FP929130">
    <property type="protein sequence ID" value="CBX96837.1"/>
    <property type="molecule type" value="Genomic_DNA"/>
</dbReference>
<dbReference type="InParanoid" id="E4ZZX7"/>
<evidence type="ECO:0000313" key="1">
    <source>
        <dbReference type="EMBL" id="CBX96837.1"/>
    </source>
</evidence>
<sequence length="180" mass="20017">MGWDRGSQSQVRPHRKVWHCALTALAWSPIFRPGTEAILRVLLLSIDTLLPLPFSPPNATITAMYAMTKNALACLFRTWPSPSSHGPYPSTMFHHTVPLHSSLQSRVGQSHDELMKLRRNHAFTVVLTPSEPAAISMQTMAIIINPPHSSPNLPNVGLLLRLDIGMSSRSRKNFVLRGKL</sequence>
<organism evidence="2">
    <name type="scientific">Leptosphaeria maculans (strain JN3 / isolate v23.1.3 / race Av1-4-5-6-7-8)</name>
    <name type="common">Blackleg fungus</name>
    <name type="synonym">Phoma lingam</name>
    <dbReference type="NCBI Taxonomy" id="985895"/>
    <lineage>
        <taxon>Eukaryota</taxon>
        <taxon>Fungi</taxon>
        <taxon>Dikarya</taxon>
        <taxon>Ascomycota</taxon>
        <taxon>Pezizomycotina</taxon>
        <taxon>Dothideomycetes</taxon>
        <taxon>Pleosporomycetidae</taxon>
        <taxon>Pleosporales</taxon>
        <taxon>Pleosporineae</taxon>
        <taxon>Leptosphaeriaceae</taxon>
        <taxon>Plenodomus</taxon>
        <taxon>Plenodomus lingam/Leptosphaeria maculans species complex</taxon>
    </lineage>
</organism>
<proteinExistence type="predicted"/>